<dbReference type="EMBL" id="CH981528">
    <property type="protein sequence ID" value="EDK45583.1"/>
    <property type="molecule type" value="Genomic_DNA"/>
</dbReference>
<dbReference type="InterPro" id="IPR021183">
    <property type="entry name" value="NatA_aux_su"/>
</dbReference>
<dbReference type="OrthoDB" id="10263032at2759"/>
<dbReference type="AlphaFoldDB" id="A5E2C5"/>
<dbReference type="Gene3D" id="1.25.40.1010">
    <property type="match status" value="1"/>
</dbReference>
<dbReference type="FunFam" id="1.25.40.1040:FF:000003">
    <property type="entry name" value="N-terminal acetyltransferase A, auxiliary subunit"/>
    <property type="match status" value="1"/>
</dbReference>
<dbReference type="VEuPathDB" id="FungiDB:LELG_03762"/>
<dbReference type="PANTHER" id="PTHR22767">
    <property type="entry name" value="N-TERMINAL ACETYLTRANSFERASE-RELATED"/>
    <property type="match status" value="1"/>
</dbReference>
<evidence type="ECO:0000256" key="4">
    <source>
        <dbReference type="SAM" id="MobiDB-lite"/>
    </source>
</evidence>
<sequence>MPPKKGSPIVVNKEDANFREALKLYDLKQYKKALKLVDTNLKKNASHAESLALKGCVLYHTGSKEDAATYIDKAVSKDANNYLVNHLVGIYYRGLENYVEAAKWYQAANDNGSPNKPILRDLSFMQVQNRDYKGLKESRLQYLEHAPGYRANWTGLAVAQHLNKDYSAALATLTKIEGIIKDHLTPNDMYEHSECVLYKNQIIAEAGNFTKALEVLEADKDSISDKLAYMEYKAKYLLLLNRKNEASKVYRELLKRNPDNIQYYTLLETALGSVGMEPEKRLKLYEKLNSFYPRSDPPKFIPLTFLPSESPLFEQKSRDYIIPQLTRGVPATFVNVKPLYQNRKKLEVIERIVIDFLNNEASKSPNPTITVWTYFYLAQHYLYKDELDQAQHYIDLAIEHSPTLVELYIVKARIAKHKKEFQLASEIMDEGRKLDLQDRFINSKTTKYMLRANRVNDAINCISLFTKLDEGAVNGCKDLHLMQVSWVLVESAEAYLRIYHNLKKELEARETLEEQLDKESEEYEEAFENVEIYKALAIKRFNSVLNLFKIFYNDQYDFHSYCLRRGTPRDYNDMIKWEDNIRSTPIHMRALRGLSSLYFEIHKDQEEQKQKEKQQQLNEQQNGGEDHSNAFKIKKNGTKKQKKAKAQLNKKRADFIESVESEKDDEDPLGLKHLHNLESSDVIEPLFELCKPLLDQAPRLVFTWEVFYKIYSIQGKYVLALQAIKSLEKLVNKSGDKKMKTVGTKVVDLSRISKQDTEANPAIVKVVEKGLITAFPDFEKLSEQEFLELYNQ</sequence>
<accession>A5E2C5</accession>
<feature type="compositionally biased region" description="Basic residues" evidence="4">
    <location>
        <begin position="632"/>
        <end position="649"/>
    </location>
</feature>
<dbReference type="OMA" id="HTAINYD"/>
<dbReference type="Gene3D" id="1.25.40.1040">
    <property type="match status" value="1"/>
</dbReference>
<dbReference type="Proteomes" id="UP000001996">
    <property type="component" value="Unassembled WGS sequence"/>
</dbReference>
<dbReference type="STRING" id="379508.A5E2C5"/>
<evidence type="ECO:0000256" key="3">
    <source>
        <dbReference type="SAM" id="Coils"/>
    </source>
</evidence>
<evidence type="ECO:0000256" key="2">
    <source>
        <dbReference type="ARBA" id="ARBA00022803"/>
    </source>
</evidence>
<evidence type="ECO:0000313" key="6">
    <source>
        <dbReference type="Proteomes" id="UP000001996"/>
    </source>
</evidence>
<proteinExistence type="predicted"/>
<organism evidence="5 6">
    <name type="scientific">Lodderomyces elongisporus (strain ATCC 11503 / CBS 2605 / JCM 1781 / NBRC 1676 / NRRL YB-4239)</name>
    <name type="common">Yeast</name>
    <name type="synonym">Saccharomyces elongisporus</name>
    <dbReference type="NCBI Taxonomy" id="379508"/>
    <lineage>
        <taxon>Eukaryota</taxon>
        <taxon>Fungi</taxon>
        <taxon>Dikarya</taxon>
        <taxon>Ascomycota</taxon>
        <taxon>Saccharomycotina</taxon>
        <taxon>Pichiomycetes</taxon>
        <taxon>Debaryomycetaceae</taxon>
        <taxon>Candida/Lodderomyces clade</taxon>
        <taxon>Lodderomyces</taxon>
    </lineage>
</organism>
<protein>
    <recommendedName>
        <fullName evidence="7">N-terminal acetyltransferase A complex subunit NAT1</fullName>
    </recommendedName>
</protein>
<dbReference type="eggNOG" id="KOG1156">
    <property type="taxonomic scope" value="Eukaryota"/>
</dbReference>
<dbReference type="GO" id="GO:0010698">
    <property type="term" value="F:acetyltransferase activator activity"/>
    <property type="evidence" value="ECO:0007669"/>
    <property type="project" value="EnsemblFungi"/>
</dbReference>
<dbReference type="HOGENOM" id="CLU_006686_1_1_1"/>
<evidence type="ECO:0000313" key="5">
    <source>
        <dbReference type="EMBL" id="EDK45583.1"/>
    </source>
</evidence>
<keyword evidence="3" id="KW-0175">Coiled coil</keyword>
<dbReference type="Pfam" id="PF13432">
    <property type="entry name" value="TPR_16"/>
    <property type="match status" value="1"/>
</dbReference>
<reference evidence="5 6" key="1">
    <citation type="journal article" date="2009" name="Nature">
        <title>Evolution of pathogenicity and sexual reproduction in eight Candida genomes.</title>
        <authorList>
            <person name="Butler G."/>
            <person name="Rasmussen M.D."/>
            <person name="Lin M.F."/>
            <person name="Santos M.A."/>
            <person name="Sakthikumar S."/>
            <person name="Munro C.A."/>
            <person name="Rheinbay E."/>
            <person name="Grabherr M."/>
            <person name="Forche A."/>
            <person name="Reedy J.L."/>
            <person name="Agrafioti I."/>
            <person name="Arnaud M.B."/>
            <person name="Bates S."/>
            <person name="Brown A.J."/>
            <person name="Brunke S."/>
            <person name="Costanzo M.C."/>
            <person name="Fitzpatrick D.A."/>
            <person name="de Groot P.W."/>
            <person name="Harris D."/>
            <person name="Hoyer L.L."/>
            <person name="Hube B."/>
            <person name="Klis F.M."/>
            <person name="Kodira C."/>
            <person name="Lennard N."/>
            <person name="Logue M.E."/>
            <person name="Martin R."/>
            <person name="Neiman A.M."/>
            <person name="Nikolaou E."/>
            <person name="Quail M.A."/>
            <person name="Quinn J."/>
            <person name="Santos M.C."/>
            <person name="Schmitzberger F.F."/>
            <person name="Sherlock G."/>
            <person name="Shah P."/>
            <person name="Silverstein K.A."/>
            <person name="Skrzypek M.S."/>
            <person name="Soll D."/>
            <person name="Staggs R."/>
            <person name="Stansfield I."/>
            <person name="Stumpf M.P."/>
            <person name="Sudbery P.E."/>
            <person name="Srikantha T."/>
            <person name="Zeng Q."/>
            <person name="Berman J."/>
            <person name="Berriman M."/>
            <person name="Heitman J."/>
            <person name="Gow N.A."/>
            <person name="Lorenz M.C."/>
            <person name="Birren B.W."/>
            <person name="Kellis M."/>
            <person name="Cuomo C.A."/>
        </authorList>
    </citation>
    <scope>NUCLEOTIDE SEQUENCE [LARGE SCALE GENOMIC DNA]</scope>
    <source>
        <strain evidence="6">ATCC 11503 / BCRC 21390 / CBS 2605 / JCM 1781 / NBRC 1676 / NRRL YB-4239</strain>
    </source>
</reference>
<dbReference type="KEGG" id="lel:PVL30_004588"/>
<evidence type="ECO:0000256" key="1">
    <source>
        <dbReference type="ARBA" id="ARBA00022737"/>
    </source>
</evidence>
<feature type="region of interest" description="Disordered" evidence="4">
    <location>
        <begin position="605"/>
        <end position="649"/>
    </location>
</feature>
<keyword evidence="6" id="KW-1185">Reference proteome</keyword>
<dbReference type="InParanoid" id="A5E2C5"/>
<dbReference type="PIRSF" id="PIRSF000422">
    <property type="entry name" value="N-terminal-AcTrfase-A_aux_su"/>
    <property type="match status" value="1"/>
</dbReference>
<dbReference type="GO" id="GO:0043022">
    <property type="term" value="F:ribosome binding"/>
    <property type="evidence" value="ECO:0007669"/>
    <property type="project" value="EnsemblFungi"/>
</dbReference>
<dbReference type="Pfam" id="PF12569">
    <property type="entry name" value="NatA_aux_su"/>
    <property type="match status" value="2"/>
</dbReference>
<keyword evidence="1" id="KW-0677">Repeat</keyword>
<dbReference type="InterPro" id="IPR011990">
    <property type="entry name" value="TPR-like_helical_dom_sf"/>
</dbReference>
<gene>
    <name evidence="5" type="ORF">LELG_03762</name>
</gene>
<dbReference type="SUPFAM" id="SSF48452">
    <property type="entry name" value="TPR-like"/>
    <property type="match status" value="2"/>
</dbReference>
<dbReference type="InterPro" id="IPR019734">
    <property type="entry name" value="TPR_rpt"/>
</dbReference>
<name>A5E2C5_LODEL</name>
<dbReference type="GO" id="GO:0004596">
    <property type="term" value="F:protein-N-terminal amino-acid acetyltransferase activity"/>
    <property type="evidence" value="ECO:0007669"/>
    <property type="project" value="EnsemblFungi"/>
</dbReference>
<evidence type="ECO:0008006" key="7">
    <source>
        <dbReference type="Google" id="ProtNLM"/>
    </source>
</evidence>
<feature type="compositionally biased region" description="Basic and acidic residues" evidence="4">
    <location>
        <begin position="605"/>
        <end position="614"/>
    </location>
</feature>
<dbReference type="PANTHER" id="PTHR22767:SF2">
    <property type="entry name" value="N(ALPHA)-ACETYLTRANSFERASE 15_16, ISOFORM A"/>
    <property type="match status" value="1"/>
</dbReference>
<dbReference type="SMART" id="SM00028">
    <property type="entry name" value="TPR"/>
    <property type="match status" value="5"/>
</dbReference>
<dbReference type="FunCoup" id="A5E2C5">
    <property type="interactions" value="1044"/>
</dbReference>
<dbReference type="GeneID" id="5232041"/>
<keyword evidence="2" id="KW-0802">TPR repeat</keyword>
<feature type="coiled-coil region" evidence="3">
    <location>
        <begin position="499"/>
        <end position="536"/>
    </location>
</feature>
<dbReference type="GO" id="GO:0031415">
    <property type="term" value="C:NatA complex"/>
    <property type="evidence" value="ECO:0007669"/>
    <property type="project" value="EnsemblFungi"/>
</dbReference>